<sequence length="471" mass="49124">MYRSSGSRLFSSFLLGILIASASFVSAEEQSSAVTVTIDNAPPQVTSIALSSAPYGNPEYAGGITPNVGTTTFHITGVVLDPNGENNIATTSAVFYRTDLAATSSCSAFLKNCYRALCTIDTAYGSSAEARYTCPIELASWADATGEGGAYASSSWTAYVAASDLTGTAGNATETTEVNSLLALTVPGDFDYGELAIGATTTAANAVEMIIAQGGNTAATIAVRGTSLACSVAGSIPVENQHWSLDRAAWDASESFSLATTATSTELHLARRVSESLIATSSLFFTLKIPDTGVGGTCTGLIYVDALASTNVGTLIDSRVKGVRYASKKRADGVTNGDGVFVRLPDDTVTFSIGSAVLGSISRNGATQSEFIFPQDLVGVARSNVTDARVTRIARFLQSLDEDQDVSNGIQISDAVHAAIKRRNLNIQTAKDADLQKAVRDAYKGRNLVSAAAAQAHLLETTKLFDPEAFD</sequence>
<keyword evidence="1" id="KW-0732">Signal</keyword>
<dbReference type="STRING" id="1798492.A3C89_04250"/>
<evidence type="ECO:0000313" key="2">
    <source>
        <dbReference type="EMBL" id="OGG59479.1"/>
    </source>
</evidence>
<comment type="caution">
    <text evidence="2">The sequence shown here is derived from an EMBL/GenBank/DDBJ whole genome shotgun (WGS) entry which is preliminary data.</text>
</comment>
<evidence type="ECO:0000313" key="3">
    <source>
        <dbReference type="Proteomes" id="UP000178794"/>
    </source>
</evidence>
<organism evidence="2 3">
    <name type="scientific">Candidatus Kaiserbacteria bacterium RIFCSPHIGHO2_02_FULL_50_50</name>
    <dbReference type="NCBI Taxonomy" id="1798492"/>
    <lineage>
        <taxon>Bacteria</taxon>
        <taxon>Candidatus Kaiseribacteriota</taxon>
    </lineage>
</organism>
<gene>
    <name evidence="2" type="ORF">A3C89_04250</name>
</gene>
<protein>
    <submittedName>
        <fullName evidence="2">Uncharacterized protein</fullName>
    </submittedName>
</protein>
<feature type="chain" id="PRO_5009523779" evidence="1">
    <location>
        <begin position="28"/>
        <end position="471"/>
    </location>
</feature>
<name>A0A1F6DDH8_9BACT</name>
<evidence type="ECO:0000256" key="1">
    <source>
        <dbReference type="SAM" id="SignalP"/>
    </source>
</evidence>
<feature type="signal peptide" evidence="1">
    <location>
        <begin position="1"/>
        <end position="27"/>
    </location>
</feature>
<proteinExistence type="predicted"/>
<reference evidence="2 3" key="1">
    <citation type="journal article" date="2016" name="Nat. Commun.">
        <title>Thousands of microbial genomes shed light on interconnected biogeochemical processes in an aquifer system.</title>
        <authorList>
            <person name="Anantharaman K."/>
            <person name="Brown C.T."/>
            <person name="Hug L.A."/>
            <person name="Sharon I."/>
            <person name="Castelle C.J."/>
            <person name="Probst A.J."/>
            <person name="Thomas B.C."/>
            <person name="Singh A."/>
            <person name="Wilkins M.J."/>
            <person name="Karaoz U."/>
            <person name="Brodie E.L."/>
            <person name="Williams K.H."/>
            <person name="Hubbard S.S."/>
            <person name="Banfield J.F."/>
        </authorList>
    </citation>
    <scope>NUCLEOTIDE SEQUENCE [LARGE SCALE GENOMIC DNA]</scope>
</reference>
<dbReference type="Proteomes" id="UP000178794">
    <property type="component" value="Unassembled WGS sequence"/>
</dbReference>
<accession>A0A1F6DDH8</accession>
<dbReference type="EMBL" id="MFLF01000015">
    <property type="protein sequence ID" value="OGG59479.1"/>
    <property type="molecule type" value="Genomic_DNA"/>
</dbReference>
<dbReference type="AlphaFoldDB" id="A0A1F6DDH8"/>